<protein>
    <recommendedName>
        <fullName evidence="2">receptor protein-tyrosine kinase</fullName>
        <ecNumber evidence="2">2.7.10.1</ecNumber>
    </recommendedName>
</protein>
<dbReference type="Gene3D" id="1.10.510.10">
    <property type="entry name" value="Transferase(Phosphotransferase) domain 1"/>
    <property type="match status" value="1"/>
</dbReference>
<dbReference type="PROSITE" id="PS50853">
    <property type="entry name" value="FN3"/>
    <property type="match status" value="1"/>
</dbReference>
<dbReference type="Gene3D" id="2.60.40.10">
    <property type="entry name" value="Immunoglobulins"/>
    <property type="match status" value="1"/>
</dbReference>
<evidence type="ECO:0000259" key="20">
    <source>
        <dbReference type="PROSITE" id="PS50011"/>
    </source>
</evidence>
<dbReference type="EC" id="2.7.10.1" evidence="2"/>
<dbReference type="Pfam" id="PF01404">
    <property type="entry name" value="Ephrin_lbd"/>
    <property type="match status" value="1"/>
</dbReference>
<dbReference type="PANTHER" id="PTHR24416:SF323">
    <property type="entry name" value="TYROSINE-PROTEIN KINASE RECEPTOR UFO"/>
    <property type="match status" value="1"/>
</dbReference>
<dbReference type="AlphaFoldDB" id="A0A1A8BA01"/>
<dbReference type="GO" id="GO:0030168">
    <property type="term" value="P:platelet activation"/>
    <property type="evidence" value="ECO:0007669"/>
    <property type="project" value="TreeGrafter"/>
</dbReference>
<dbReference type="GO" id="GO:0051897">
    <property type="term" value="P:positive regulation of phosphatidylinositol 3-kinase/protein kinase B signal transduction"/>
    <property type="evidence" value="ECO:0007669"/>
    <property type="project" value="TreeGrafter"/>
</dbReference>
<dbReference type="InterPro" id="IPR008266">
    <property type="entry name" value="Tyr_kinase_AS"/>
</dbReference>
<sequence>MEIWTSFTLLLFVCSSGCNSQYHAEEVEIFSSDELTQLGWTSEPPGQWNAFSFPVAPGKSVPVLQACGKRQNRSILSHWMERKEAHYLLMDVKMDQEEEESAPLSPLRVYLFNTDTPMSRFQTGRSDLDLYISKPFSRSATLLQVIEHLNLRRALSLGPVTRRGFQVAFSYTGTCVILTSFRLFHRRCPSISSNLTFFGAAAAGSESVSGSCVERAAVVSPPKRGCNEDGVWGSLEAALHNDSTLKVSWDPPRDWGGRRDIRYRLRCQKEAEAAGQWEGCGDGVVFQPHSDDLANTSVIIVGLNPWRDYRLSVEAWNDISTLQGVHHPASATVGIHRRKTPHPTAGPTFTTSGPTESPHTSHLSSWITAVVLGTLLLMVVILTAGCVVYNNRSKLRSYQEVELLPVTLSYREHQAVEAGPQQDNSPGSDPEGGLQLLEELGGRLLDSLKEVLIDRHQLTLGKELGKGEFGSVYEGLYTSEEGVHVRVAVKTMKVGIHTLEDLQDFLKEAEIMRNFDHKNVIKLQGISLQRRQESPLPVPLVILPYMKHGDLRRFLIATRYDDIPMFVPHQTLLRFMIDIAAGMDYLSSQGFLHRDLAARNCMLGDDLKVCVADFGLSKKIFSSNYYRQQVAIRMPIKWMAMESLSESIYTAKSDVWSFGVTMWEIVSRGKSPYPGVHNHELLDLLSSGLRLKPPEDCDQKLYEVMHSCWSSDPNLRPNFRDLVGTLEHLLSELPVLEACQEALYINQGLEAAEAAGASLDLGMDFGGRLENIYLPSPVGADRNQ</sequence>
<keyword evidence="11 18" id="KW-0472">Membrane</keyword>
<comment type="subcellular location">
    <subcellularLocation>
        <location evidence="1">Membrane</location>
        <topology evidence="1">Single-pass type I membrane protein</topology>
    </subcellularLocation>
</comment>
<feature type="compositionally biased region" description="Polar residues" evidence="17">
    <location>
        <begin position="347"/>
        <end position="360"/>
    </location>
</feature>
<keyword evidence="7 16" id="KW-0547">Nucleotide-binding</keyword>
<keyword evidence="8" id="KW-0418">Kinase</keyword>
<dbReference type="InterPro" id="IPR000719">
    <property type="entry name" value="Prot_kinase_dom"/>
</dbReference>
<evidence type="ECO:0000256" key="1">
    <source>
        <dbReference type="ARBA" id="ARBA00004479"/>
    </source>
</evidence>
<feature type="domain" description="Protein kinase" evidence="20">
    <location>
        <begin position="458"/>
        <end position="731"/>
    </location>
</feature>
<evidence type="ECO:0000256" key="14">
    <source>
        <dbReference type="ARBA" id="ARBA00023180"/>
    </source>
</evidence>
<dbReference type="SMART" id="SM00219">
    <property type="entry name" value="TyrKc"/>
    <property type="match status" value="1"/>
</dbReference>
<accession>A0A1A8BA01</accession>
<evidence type="ECO:0000256" key="18">
    <source>
        <dbReference type="SAM" id="Phobius"/>
    </source>
</evidence>
<evidence type="ECO:0000256" key="15">
    <source>
        <dbReference type="ARBA" id="ARBA00051243"/>
    </source>
</evidence>
<dbReference type="EMBL" id="HADY01024840">
    <property type="protein sequence ID" value="SBP63325.1"/>
    <property type="molecule type" value="Transcribed_RNA"/>
</dbReference>
<dbReference type="GO" id="GO:0043066">
    <property type="term" value="P:negative regulation of apoptotic process"/>
    <property type="evidence" value="ECO:0007669"/>
    <property type="project" value="TreeGrafter"/>
</dbReference>
<keyword evidence="14" id="KW-0325">Glycoprotein</keyword>
<keyword evidence="12" id="KW-0829">Tyrosine-protein kinase</keyword>
<dbReference type="GO" id="GO:0007169">
    <property type="term" value="P:cell surface receptor protein tyrosine kinase signaling pathway"/>
    <property type="evidence" value="ECO:0007669"/>
    <property type="project" value="TreeGrafter"/>
</dbReference>
<dbReference type="InterPro" id="IPR001245">
    <property type="entry name" value="Ser-Thr/Tyr_kinase_cat_dom"/>
</dbReference>
<dbReference type="PROSITE" id="PS50011">
    <property type="entry name" value="PROTEIN_KINASE_DOM"/>
    <property type="match status" value="1"/>
</dbReference>
<dbReference type="SUPFAM" id="SSF49265">
    <property type="entry name" value="Fibronectin type III"/>
    <property type="match status" value="1"/>
</dbReference>
<keyword evidence="13" id="KW-0675">Receptor</keyword>
<dbReference type="SMART" id="SM00615">
    <property type="entry name" value="EPH_lbd"/>
    <property type="match status" value="1"/>
</dbReference>
<evidence type="ECO:0000313" key="23">
    <source>
        <dbReference type="EMBL" id="SBP63325.1"/>
    </source>
</evidence>
<dbReference type="PROSITE" id="PS00109">
    <property type="entry name" value="PROTEIN_KINASE_TYR"/>
    <property type="match status" value="1"/>
</dbReference>
<dbReference type="SUPFAM" id="SSF56112">
    <property type="entry name" value="Protein kinase-like (PK-like)"/>
    <property type="match status" value="1"/>
</dbReference>
<feature type="chain" id="PRO_5008366527" description="receptor protein-tyrosine kinase" evidence="19">
    <location>
        <begin position="21"/>
        <end position="784"/>
    </location>
</feature>
<evidence type="ECO:0000256" key="17">
    <source>
        <dbReference type="SAM" id="MobiDB-lite"/>
    </source>
</evidence>
<evidence type="ECO:0000256" key="7">
    <source>
        <dbReference type="ARBA" id="ARBA00022741"/>
    </source>
</evidence>
<dbReference type="PROSITE" id="PS00107">
    <property type="entry name" value="PROTEIN_KINASE_ATP"/>
    <property type="match status" value="1"/>
</dbReference>
<evidence type="ECO:0000256" key="8">
    <source>
        <dbReference type="ARBA" id="ARBA00022777"/>
    </source>
</evidence>
<dbReference type="PROSITE" id="PS51550">
    <property type="entry name" value="EPH_LBD"/>
    <property type="match status" value="1"/>
</dbReference>
<dbReference type="InterPro" id="IPR036116">
    <property type="entry name" value="FN3_sf"/>
</dbReference>
<dbReference type="SUPFAM" id="SSF49785">
    <property type="entry name" value="Galactose-binding domain-like"/>
    <property type="match status" value="1"/>
</dbReference>
<dbReference type="GO" id="GO:0004714">
    <property type="term" value="F:transmembrane receptor protein tyrosine kinase activity"/>
    <property type="evidence" value="ECO:0007669"/>
    <property type="project" value="UniProtKB-EC"/>
</dbReference>
<keyword evidence="9 16" id="KW-0067">ATP-binding</keyword>
<gene>
    <name evidence="23" type="primary">CU570987.1</name>
</gene>
<dbReference type="InterPro" id="IPR003961">
    <property type="entry name" value="FN3_dom"/>
</dbReference>
<evidence type="ECO:0000256" key="11">
    <source>
        <dbReference type="ARBA" id="ARBA00023136"/>
    </source>
</evidence>
<dbReference type="Pfam" id="PF25599">
    <property type="entry name" value="Ephrin_CRD"/>
    <property type="match status" value="1"/>
</dbReference>
<dbReference type="GO" id="GO:0043235">
    <property type="term" value="C:receptor complex"/>
    <property type="evidence" value="ECO:0007669"/>
    <property type="project" value="TreeGrafter"/>
</dbReference>
<dbReference type="Pfam" id="PF07714">
    <property type="entry name" value="PK_Tyr_Ser-Thr"/>
    <property type="match status" value="1"/>
</dbReference>
<feature type="transmembrane region" description="Helical" evidence="18">
    <location>
        <begin position="366"/>
        <end position="389"/>
    </location>
</feature>
<dbReference type="GO" id="GO:0016477">
    <property type="term" value="P:cell migration"/>
    <property type="evidence" value="ECO:0007669"/>
    <property type="project" value="TreeGrafter"/>
</dbReference>
<evidence type="ECO:0000259" key="21">
    <source>
        <dbReference type="PROSITE" id="PS50853"/>
    </source>
</evidence>
<dbReference type="GO" id="GO:0005886">
    <property type="term" value="C:plasma membrane"/>
    <property type="evidence" value="ECO:0007669"/>
    <property type="project" value="TreeGrafter"/>
</dbReference>
<dbReference type="Gene3D" id="2.60.40.1770">
    <property type="entry name" value="ephrin a2 ectodomain"/>
    <property type="match status" value="1"/>
</dbReference>
<keyword evidence="19" id="KW-0732">Signal</keyword>
<dbReference type="SMART" id="SM00060">
    <property type="entry name" value="FN3"/>
    <property type="match status" value="1"/>
</dbReference>
<dbReference type="PANTHER" id="PTHR24416">
    <property type="entry name" value="TYROSINE-PROTEIN KINASE RECEPTOR"/>
    <property type="match status" value="1"/>
</dbReference>
<evidence type="ECO:0000256" key="6">
    <source>
        <dbReference type="ARBA" id="ARBA00022737"/>
    </source>
</evidence>
<dbReference type="InterPro" id="IPR008979">
    <property type="entry name" value="Galactose-bd-like_sf"/>
</dbReference>
<evidence type="ECO:0000256" key="9">
    <source>
        <dbReference type="ARBA" id="ARBA00022840"/>
    </source>
</evidence>
<reference evidence="23" key="1">
    <citation type="submission" date="2016-05" db="EMBL/GenBank/DDBJ databases">
        <authorList>
            <person name="Lavstsen T."/>
            <person name="Jespersen J.S."/>
        </authorList>
    </citation>
    <scope>NUCLEOTIDE SEQUENCE</scope>
    <source>
        <tissue evidence="23">Brain</tissue>
    </source>
</reference>
<dbReference type="FunFam" id="1.10.510.10:FF:000089">
    <property type="entry name" value="Tyrosine-protein kinase receptor TYRO3"/>
    <property type="match status" value="1"/>
</dbReference>
<dbReference type="Gene3D" id="2.60.120.260">
    <property type="entry name" value="Galactose-binding domain-like"/>
    <property type="match status" value="1"/>
</dbReference>
<keyword evidence="6" id="KW-0677">Repeat</keyword>
<keyword evidence="3" id="KW-0597">Phosphoprotein</keyword>
<evidence type="ECO:0000256" key="4">
    <source>
        <dbReference type="ARBA" id="ARBA00022679"/>
    </source>
</evidence>
<dbReference type="InterPro" id="IPR050122">
    <property type="entry name" value="RTK"/>
</dbReference>
<dbReference type="InterPro" id="IPR001090">
    <property type="entry name" value="Ephrin_rcpt_lig-bd_dom"/>
</dbReference>
<dbReference type="Gene3D" id="3.30.200.20">
    <property type="entry name" value="Phosphorylase Kinase, domain 1"/>
    <property type="match status" value="1"/>
</dbReference>
<name>A0A1A8BA01_NOTFU</name>
<dbReference type="InterPro" id="IPR011009">
    <property type="entry name" value="Kinase-like_dom_sf"/>
</dbReference>
<evidence type="ECO:0000256" key="5">
    <source>
        <dbReference type="ARBA" id="ARBA00022692"/>
    </source>
</evidence>
<reference evidence="23" key="2">
    <citation type="submission" date="2016-06" db="EMBL/GenBank/DDBJ databases">
        <title>The genome of a short-lived fish provides insights into sex chromosome evolution and the genetic control of aging.</title>
        <authorList>
            <person name="Reichwald K."/>
            <person name="Felder M."/>
            <person name="Petzold A."/>
            <person name="Koch P."/>
            <person name="Groth M."/>
            <person name="Platzer M."/>
        </authorList>
    </citation>
    <scope>NUCLEOTIDE SEQUENCE</scope>
    <source>
        <tissue evidence="23">Brain</tissue>
    </source>
</reference>
<dbReference type="GO" id="GO:0005524">
    <property type="term" value="F:ATP binding"/>
    <property type="evidence" value="ECO:0007669"/>
    <property type="project" value="UniProtKB-UniRule"/>
</dbReference>
<evidence type="ECO:0000256" key="19">
    <source>
        <dbReference type="SAM" id="SignalP"/>
    </source>
</evidence>
<comment type="catalytic activity">
    <reaction evidence="15">
        <text>L-tyrosyl-[protein] + ATP = O-phospho-L-tyrosyl-[protein] + ADP + H(+)</text>
        <dbReference type="Rhea" id="RHEA:10596"/>
        <dbReference type="Rhea" id="RHEA-COMP:10136"/>
        <dbReference type="Rhea" id="RHEA-COMP:20101"/>
        <dbReference type="ChEBI" id="CHEBI:15378"/>
        <dbReference type="ChEBI" id="CHEBI:30616"/>
        <dbReference type="ChEBI" id="CHEBI:46858"/>
        <dbReference type="ChEBI" id="CHEBI:61978"/>
        <dbReference type="ChEBI" id="CHEBI:456216"/>
        <dbReference type="EC" id="2.7.10.1"/>
    </reaction>
</comment>
<evidence type="ECO:0000256" key="3">
    <source>
        <dbReference type="ARBA" id="ARBA00022553"/>
    </source>
</evidence>
<dbReference type="InterPro" id="IPR020635">
    <property type="entry name" value="Tyr_kinase_cat_dom"/>
</dbReference>
<evidence type="ECO:0000256" key="2">
    <source>
        <dbReference type="ARBA" id="ARBA00011902"/>
    </source>
</evidence>
<evidence type="ECO:0000256" key="12">
    <source>
        <dbReference type="ARBA" id="ARBA00023137"/>
    </source>
</evidence>
<dbReference type="InterPro" id="IPR013783">
    <property type="entry name" value="Ig-like_fold"/>
</dbReference>
<dbReference type="CDD" id="cd00063">
    <property type="entry name" value="FN3"/>
    <property type="match status" value="1"/>
</dbReference>
<evidence type="ECO:0000256" key="16">
    <source>
        <dbReference type="PROSITE-ProRule" id="PRU10141"/>
    </source>
</evidence>
<feature type="binding site" evidence="16">
    <location>
        <position position="490"/>
    </location>
    <ligand>
        <name>ATP</name>
        <dbReference type="ChEBI" id="CHEBI:30616"/>
    </ligand>
</feature>
<evidence type="ECO:0000256" key="13">
    <source>
        <dbReference type="ARBA" id="ARBA00023170"/>
    </source>
</evidence>
<dbReference type="Pfam" id="PF00041">
    <property type="entry name" value="fn3"/>
    <property type="match status" value="1"/>
</dbReference>
<feature type="region of interest" description="Disordered" evidence="17">
    <location>
        <begin position="337"/>
        <end position="360"/>
    </location>
</feature>
<keyword evidence="5 18" id="KW-0812">Transmembrane</keyword>
<dbReference type="PRINTS" id="PR00109">
    <property type="entry name" value="TYRKINASE"/>
</dbReference>
<proteinExistence type="predicted"/>
<feature type="domain" description="Eph LBD" evidence="22">
    <location>
        <begin position="25"/>
        <end position="193"/>
    </location>
</feature>
<feature type="domain" description="Fibronectin type-III" evidence="21">
    <location>
        <begin position="231"/>
        <end position="343"/>
    </location>
</feature>
<dbReference type="InterPro" id="IPR017441">
    <property type="entry name" value="Protein_kinase_ATP_BS"/>
</dbReference>
<evidence type="ECO:0000259" key="22">
    <source>
        <dbReference type="PROSITE" id="PS51550"/>
    </source>
</evidence>
<dbReference type="GO" id="GO:0001779">
    <property type="term" value="P:natural killer cell differentiation"/>
    <property type="evidence" value="ECO:0007669"/>
    <property type="project" value="TreeGrafter"/>
</dbReference>
<keyword evidence="4" id="KW-0808">Transferase</keyword>
<evidence type="ECO:0000256" key="10">
    <source>
        <dbReference type="ARBA" id="ARBA00022989"/>
    </source>
</evidence>
<keyword evidence="10 18" id="KW-1133">Transmembrane helix</keyword>
<feature type="signal peptide" evidence="19">
    <location>
        <begin position="1"/>
        <end position="20"/>
    </location>
</feature>
<dbReference type="GO" id="GO:0007399">
    <property type="term" value="P:nervous system development"/>
    <property type="evidence" value="ECO:0007669"/>
    <property type="project" value="TreeGrafter"/>
</dbReference>
<dbReference type="GO" id="GO:0006909">
    <property type="term" value="P:phagocytosis"/>
    <property type="evidence" value="ECO:0007669"/>
    <property type="project" value="TreeGrafter"/>
</dbReference>
<organism evidence="23">
    <name type="scientific">Nothobranchius furzeri</name>
    <name type="common">Turquoise killifish</name>
    <dbReference type="NCBI Taxonomy" id="105023"/>
    <lineage>
        <taxon>Eukaryota</taxon>
        <taxon>Metazoa</taxon>
        <taxon>Chordata</taxon>
        <taxon>Craniata</taxon>
        <taxon>Vertebrata</taxon>
        <taxon>Euteleostomi</taxon>
        <taxon>Actinopterygii</taxon>
        <taxon>Neopterygii</taxon>
        <taxon>Teleostei</taxon>
        <taxon>Neoteleostei</taxon>
        <taxon>Acanthomorphata</taxon>
        <taxon>Ovalentaria</taxon>
        <taxon>Atherinomorphae</taxon>
        <taxon>Cyprinodontiformes</taxon>
        <taxon>Nothobranchiidae</taxon>
        <taxon>Nothobranchius</taxon>
    </lineage>
</organism>